<organism evidence="1 2">
    <name type="scientific">Raoultella terrigena</name>
    <name type="common">Klebsiella terrigena</name>
    <dbReference type="NCBI Taxonomy" id="577"/>
    <lineage>
        <taxon>Bacteria</taxon>
        <taxon>Pseudomonadati</taxon>
        <taxon>Pseudomonadota</taxon>
        <taxon>Gammaproteobacteria</taxon>
        <taxon>Enterobacterales</taxon>
        <taxon>Enterobacteriaceae</taxon>
        <taxon>Klebsiella/Raoultella group</taxon>
        <taxon>Raoultella</taxon>
    </lineage>
</organism>
<dbReference type="EMBL" id="CABDVU010000001">
    <property type="protein sequence ID" value="VTN13775.1"/>
    <property type="molecule type" value="Genomic_DNA"/>
</dbReference>
<evidence type="ECO:0000313" key="1">
    <source>
        <dbReference type="EMBL" id="VTN13775.1"/>
    </source>
</evidence>
<dbReference type="AlphaFoldDB" id="A0A4U9DCQ3"/>
<evidence type="ECO:0000313" key="2">
    <source>
        <dbReference type="Proteomes" id="UP000339249"/>
    </source>
</evidence>
<name>A0A4U9DCQ3_RAOTE</name>
<proteinExistence type="predicted"/>
<gene>
    <name evidence="1" type="ORF">NCTC9185_05817</name>
</gene>
<dbReference type="Proteomes" id="UP000339249">
    <property type="component" value="Unassembled WGS sequence"/>
</dbReference>
<sequence>MNAVKLVAILRGIGPAEAAEHVETLVDAGFPLY</sequence>
<accession>A0A4U9DCQ3</accession>
<protein>
    <submittedName>
        <fullName evidence="1">2-dehydro-3-deoxy-6-phosphogalactonate aldolase</fullName>
    </submittedName>
</protein>
<reference evidence="1 2" key="1">
    <citation type="submission" date="2019-04" db="EMBL/GenBank/DDBJ databases">
        <authorList>
            <consortium name="Pathogen Informatics"/>
        </authorList>
    </citation>
    <scope>NUCLEOTIDE SEQUENCE [LARGE SCALE GENOMIC DNA]</scope>
    <source>
        <strain evidence="1 2">NCTC9185</strain>
    </source>
</reference>